<keyword evidence="4" id="KW-1185">Reference proteome</keyword>
<gene>
    <name evidence="3" type="ORF">HNR55_000481</name>
</gene>
<dbReference type="AlphaFoldDB" id="A0A841QBV8"/>
<organism evidence="3 4">
    <name type="scientific">Acetobacter lovaniensis</name>
    <dbReference type="NCBI Taxonomy" id="104100"/>
    <lineage>
        <taxon>Bacteria</taxon>
        <taxon>Pseudomonadati</taxon>
        <taxon>Pseudomonadota</taxon>
        <taxon>Alphaproteobacteria</taxon>
        <taxon>Acetobacterales</taxon>
        <taxon>Acetobacteraceae</taxon>
        <taxon>Acetobacter</taxon>
    </lineage>
</organism>
<dbReference type="InterPro" id="IPR005490">
    <property type="entry name" value="LD_TPept_cat_dom"/>
</dbReference>
<name>A0A841QBV8_9PROT</name>
<evidence type="ECO:0000313" key="4">
    <source>
        <dbReference type="Proteomes" id="UP000578000"/>
    </source>
</evidence>
<feature type="compositionally biased region" description="Low complexity" evidence="1">
    <location>
        <begin position="42"/>
        <end position="56"/>
    </location>
</feature>
<reference evidence="3 4" key="1">
    <citation type="submission" date="2020-08" db="EMBL/GenBank/DDBJ databases">
        <title>Genomic Encyclopedia of Type Strains, Phase IV (KMG-IV): sequencing the most valuable type-strain genomes for metagenomic binning, comparative biology and taxonomic classification.</title>
        <authorList>
            <person name="Goeker M."/>
        </authorList>
    </citation>
    <scope>NUCLEOTIDE SEQUENCE [LARGE SCALE GENOMIC DNA]</scope>
    <source>
        <strain evidence="3 4">DSM 4491</strain>
    </source>
</reference>
<feature type="chain" id="PRO_5032849213" description="L,D-transpeptidase" evidence="2">
    <location>
        <begin position="27"/>
        <end position="346"/>
    </location>
</feature>
<dbReference type="RefSeq" id="WP_242005383.1">
    <property type="nucleotide sequence ID" value="NZ_BAABDB010000006.1"/>
</dbReference>
<feature type="compositionally biased region" description="Low complexity" evidence="1">
    <location>
        <begin position="74"/>
        <end position="85"/>
    </location>
</feature>
<proteinExistence type="predicted"/>
<comment type="caution">
    <text evidence="3">The sequence shown here is derived from an EMBL/GenBank/DDBJ whole genome shotgun (WGS) entry which is preliminary data.</text>
</comment>
<dbReference type="GO" id="GO:0016740">
    <property type="term" value="F:transferase activity"/>
    <property type="evidence" value="ECO:0007669"/>
    <property type="project" value="InterPro"/>
</dbReference>
<feature type="region of interest" description="Disordered" evidence="1">
    <location>
        <begin position="36"/>
        <end position="86"/>
    </location>
</feature>
<dbReference type="Proteomes" id="UP000578000">
    <property type="component" value="Unassembled WGS sequence"/>
</dbReference>
<evidence type="ECO:0008006" key="5">
    <source>
        <dbReference type="Google" id="ProtNLM"/>
    </source>
</evidence>
<dbReference type="CDD" id="cd16913">
    <property type="entry name" value="YkuD_like"/>
    <property type="match status" value="1"/>
</dbReference>
<sequence length="346" mass="36841">MCVVGKLAVCLTVAGGFLAGTNMVCAQGMVRQPAGHASHASAGTQTATQPGTPPAGVDDRALDPAFAGVTGATPPSSSVNGSPPVLGEDAARQEAWALTLAFRREVPVAVSVSSADKAAWVALARQQLEQAGYVLDRPQVLVVVDRNPKVQRLCLILAIPGSADWQVIGSAKVSTGTTGRQYYYITPTGVFPNSATRLGYRALGTKNENGIMGNGTTGMRVWDFGWQWAEKGWLPNRDKVQIRLEMHATDPVYLEQRLGHTASEGCIRIPSSLNVFIDRHGLLDTEYEQRATVDRRFAALLRKDRVASPIAGLLVVVVDTAGQVIPPAAAAFKNEVTPHRQKPSVG</sequence>
<keyword evidence="2" id="KW-0732">Signal</keyword>
<evidence type="ECO:0000256" key="2">
    <source>
        <dbReference type="SAM" id="SignalP"/>
    </source>
</evidence>
<dbReference type="EMBL" id="JACHIE010000001">
    <property type="protein sequence ID" value="MBB6455920.1"/>
    <property type="molecule type" value="Genomic_DNA"/>
</dbReference>
<evidence type="ECO:0000256" key="1">
    <source>
        <dbReference type="SAM" id="MobiDB-lite"/>
    </source>
</evidence>
<evidence type="ECO:0000313" key="3">
    <source>
        <dbReference type="EMBL" id="MBB6455920.1"/>
    </source>
</evidence>
<feature type="signal peptide" evidence="2">
    <location>
        <begin position="1"/>
        <end position="26"/>
    </location>
</feature>
<accession>A0A841QBV8</accession>
<protein>
    <recommendedName>
        <fullName evidence="5">L,D-transpeptidase</fullName>
    </recommendedName>
</protein>